<sequence>TRHFTKEIIIKYIKLCFPFKKLTSKSIFVLKGATHTTYRSYRDALRTGLEEIARSDINNYLQEGVWRPFLRYFFEAIDEETIFILEFKKVWQMFMSECLIKLIEEILNNENKLVKITDLDYLTLDYDIYDASNILDLNDKDFKALLKKELGNKNKKNRD</sequence>
<proteinExistence type="predicted"/>
<dbReference type="Proteomes" id="UP000789920">
    <property type="component" value="Unassembled WGS sequence"/>
</dbReference>
<dbReference type="EMBL" id="CAJVQC010021864">
    <property type="protein sequence ID" value="CAG8715362.1"/>
    <property type="molecule type" value="Genomic_DNA"/>
</dbReference>
<reference evidence="1" key="1">
    <citation type="submission" date="2021-06" db="EMBL/GenBank/DDBJ databases">
        <authorList>
            <person name="Kallberg Y."/>
            <person name="Tangrot J."/>
            <person name="Rosling A."/>
        </authorList>
    </citation>
    <scope>NUCLEOTIDE SEQUENCE</scope>
    <source>
        <strain evidence="1">MA461A</strain>
    </source>
</reference>
<name>A0ACA9PML0_9GLOM</name>
<keyword evidence="2" id="KW-1185">Reference proteome</keyword>
<organism evidence="1 2">
    <name type="scientific">Racocetra persica</name>
    <dbReference type="NCBI Taxonomy" id="160502"/>
    <lineage>
        <taxon>Eukaryota</taxon>
        <taxon>Fungi</taxon>
        <taxon>Fungi incertae sedis</taxon>
        <taxon>Mucoromycota</taxon>
        <taxon>Glomeromycotina</taxon>
        <taxon>Glomeromycetes</taxon>
        <taxon>Diversisporales</taxon>
        <taxon>Gigasporaceae</taxon>
        <taxon>Racocetra</taxon>
    </lineage>
</organism>
<feature type="non-terminal residue" evidence="1">
    <location>
        <position position="1"/>
    </location>
</feature>
<protein>
    <submittedName>
        <fullName evidence="1">17063_t:CDS:1</fullName>
    </submittedName>
</protein>
<gene>
    <name evidence="1" type="ORF">RPERSI_LOCUS10850</name>
</gene>
<comment type="caution">
    <text evidence="1">The sequence shown here is derived from an EMBL/GenBank/DDBJ whole genome shotgun (WGS) entry which is preliminary data.</text>
</comment>
<evidence type="ECO:0000313" key="1">
    <source>
        <dbReference type="EMBL" id="CAG8715362.1"/>
    </source>
</evidence>
<accession>A0ACA9PML0</accession>
<evidence type="ECO:0000313" key="2">
    <source>
        <dbReference type="Proteomes" id="UP000789920"/>
    </source>
</evidence>